<dbReference type="SUPFAM" id="SSF103190">
    <property type="entry name" value="Sensory domain-like"/>
    <property type="match status" value="1"/>
</dbReference>
<evidence type="ECO:0000256" key="2">
    <source>
        <dbReference type="ARBA" id="ARBA00022475"/>
    </source>
</evidence>
<organism evidence="13 14">
    <name type="scientific">Candidatus Zymogenus saltonus</name>
    <dbReference type="NCBI Taxonomy" id="2844893"/>
    <lineage>
        <taxon>Bacteria</taxon>
        <taxon>Deltaproteobacteria</taxon>
        <taxon>Candidatus Zymogenia</taxon>
        <taxon>Candidatus Zymogeniales</taxon>
        <taxon>Candidatus Zymogenaceae</taxon>
        <taxon>Candidatus Zymogenus</taxon>
    </lineage>
</organism>
<evidence type="ECO:0000256" key="3">
    <source>
        <dbReference type="ARBA" id="ARBA00022500"/>
    </source>
</evidence>
<evidence type="ECO:0000256" key="8">
    <source>
        <dbReference type="ARBA" id="ARBA00029447"/>
    </source>
</evidence>
<name>A0A9D8KBJ9_9DELT</name>
<evidence type="ECO:0000256" key="10">
    <source>
        <dbReference type="SAM" id="Phobius"/>
    </source>
</evidence>
<comment type="caution">
    <text evidence="13">The sequence shown here is derived from an EMBL/GenBank/DDBJ whole genome shotgun (WGS) entry which is preliminary data.</text>
</comment>
<reference evidence="13" key="1">
    <citation type="journal article" date="2021" name="Environ. Microbiol.">
        <title>Genomic characterization of three novel Desulfobacterota classes expand the metabolic and phylogenetic diversity of the phylum.</title>
        <authorList>
            <person name="Murphy C.L."/>
            <person name="Biggerstaff J."/>
            <person name="Eichhorn A."/>
            <person name="Ewing E."/>
            <person name="Shahan R."/>
            <person name="Soriano D."/>
            <person name="Stewart S."/>
            <person name="VanMol K."/>
            <person name="Walker R."/>
            <person name="Walters P."/>
            <person name="Elshahed M.S."/>
            <person name="Youssef N.H."/>
        </authorList>
    </citation>
    <scope>NUCLEOTIDE SEQUENCE</scope>
    <source>
        <strain evidence="13">Zod_Metabat.24</strain>
    </source>
</reference>
<evidence type="ECO:0000259" key="11">
    <source>
        <dbReference type="PROSITE" id="PS50111"/>
    </source>
</evidence>
<proteinExistence type="inferred from homology"/>
<reference evidence="13" key="2">
    <citation type="submission" date="2021-01" db="EMBL/GenBank/DDBJ databases">
        <authorList>
            <person name="Hahn C.R."/>
            <person name="Youssef N.H."/>
            <person name="Elshahed M."/>
        </authorList>
    </citation>
    <scope>NUCLEOTIDE SEQUENCE</scope>
    <source>
        <strain evidence="13">Zod_Metabat.24</strain>
    </source>
</reference>
<evidence type="ECO:0000313" key="13">
    <source>
        <dbReference type="EMBL" id="MBN1572391.1"/>
    </source>
</evidence>
<evidence type="ECO:0000256" key="7">
    <source>
        <dbReference type="ARBA" id="ARBA00023224"/>
    </source>
</evidence>
<dbReference type="PANTHER" id="PTHR32089:SF112">
    <property type="entry name" value="LYSOZYME-LIKE PROTEIN-RELATED"/>
    <property type="match status" value="1"/>
</dbReference>
<dbReference type="SMART" id="SM00304">
    <property type="entry name" value="HAMP"/>
    <property type="match status" value="1"/>
</dbReference>
<keyword evidence="3" id="KW-0145">Chemotaxis</keyword>
<sequence>MLDSADSAVTIFFYEREKDLETAEKIDSLDNALAGIGTWEEYSAYLRKFKEVRKDVVDDFRFFDRDGILVASSSPDLMGESFTRRKYVTEPLKGEVEFWIQPYVSTETLGPRIAVSKPVKRNGRVVGVLVEYVSWKYLDENLFIHARIGETGEAYIVDVKTGLMATESLFVDDLKKEGLVKESAISELNLTDTEGYAKVLKESTGHNDPVNGEWKSYRGVDVFGAGVYLSDLGLIVMVEQDVNEALAILKATRNYYIVAGILLFIGIWIFIFLISAVITRPIVRATEEIRRATDTADLTTRLEVTTKDEIGDLIEGYNAFVERLENIVARVAKGAGTVRGLSEEAGPVAARNAEIMAGLRRRMEEISSITETEVESSRNALNIITEMARGAVGVQDRAQAQATNAAQTSSAINEMATSAKELSNEAERVRATGQESLERLTEALGLARNVAENAARTAERAAGTLELAEEGREAVRRTEEGINSIAESTNQVFEIVEVIDDIAEQTNLLALNAAIEAARAGEHGKGFAVVADEVRKLAERSGEATKEITELIKTANKAVDEGTKLAGEIAKEFETIRENAEQAAGTARGNVEAARRATEDLEVGVAGGKTANEINEAVSEAMSQQLKSIEEVLRSMDELASLAQEIVEVTTEQARRARTIEDTIQGIVEGSAEINTSIIEGVKETETVAEGAGIVRDGQLTITELSGANAQLMAQFKFRGLVE</sequence>
<evidence type="ECO:0000259" key="12">
    <source>
        <dbReference type="PROSITE" id="PS50885"/>
    </source>
</evidence>
<keyword evidence="6 10" id="KW-0472">Membrane</keyword>
<evidence type="ECO:0000256" key="5">
    <source>
        <dbReference type="ARBA" id="ARBA00022989"/>
    </source>
</evidence>
<dbReference type="SUPFAM" id="SSF58104">
    <property type="entry name" value="Methyl-accepting chemotaxis protein (MCP) signaling domain"/>
    <property type="match status" value="1"/>
</dbReference>
<dbReference type="Gene3D" id="1.10.287.950">
    <property type="entry name" value="Methyl-accepting chemotaxis protein"/>
    <property type="match status" value="1"/>
</dbReference>
<evidence type="ECO:0000256" key="9">
    <source>
        <dbReference type="PROSITE-ProRule" id="PRU00284"/>
    </source>
</evidence>
<feature type="transmembrane region" description="Helical" evidence="10">
    <location>
        <begin position="255"/>
        <end position="278"/>
    </location>
</feature>
<protein>
    <submittedName>
        <fullName evidence="13">HAMP domain-containing protein</fullName>
    </submittedName>
</protein>
<dbReference type="Pfam" id="PF00672">
    <property type="entry name" value="HAMP"/>
    <property type="match status" value="1"/>
</dbReference>
<dbReference type="CDD" id="cd12914">
    <property type="entry name" value="PDC1_DGC_like"/>
    <property type="match status" value="1"/>
</dbReference>
<dbReference type="PROSITE" id="PS50885">
    <property type="entry name" value="HAMP"/>
    <property type="match status" value="1"/>
</dbReference>
<evidence type="ECO:0000256" key="1">
    <source>
        <dbReference type="ARBA" id="ARBA00004651"/>
    </source>
</evidence>
<dbReference type="Pfam" id="PF02743">
    <property type="entry name" value="dCache_1"/>
    <property type="match status" value="1"/>
</dbReference>
<dbReference type="Gene3D" id="3.30.450.20">
    <property type="entry name" value="PAS domain"/>
    <property type="match status" value="1"/>
</dbReference>
<evidence type="ECO:0000256" key="4">
    <source>
        <dbReference type="ARBA" id="ARBA00022692"/>
    </source>
</evidence>
<evidence type="ECO:0000256" key="6">
    <source>
        <dbReference type="ARBA" id="ARBA00023136"/>
    </source>
</evidence>
<dbReference type="EMBL" id="JAFGIX010000022">
    <property type="protein sequence ID" value="MBN1572391.1"/>
    <property type="molecule type" value="Genomic_DNA"/>
</dbReference>
<evidence type="ECO:0000313" key="14">
    <source>
        <dbReference type="Proteomes" id="UP000809273"/>
    </source>
</evidence>
<feature type="domain" description="HAMP" evidence="12">
    <location>
        <begin position="276"/>
        <end position="329"/>
    </location>
</feature>
<dbReference type="Gene3D" id="6.10.340.10">
    <property type="match status" value="1"/>
</dbReference>
<keyword evidence="2" id="KW-1003">Cell membrane</keyword>
<dbReference type="GO" id="GO:0005886">
    <property type="term" value="C:plasma membrane"/>
    <property type="evidence" value="ECO:0007669"/>
    <property type="project" value="UniProtKB-SubCell"/>
</dbReference>
<dbReference type="InterPro" id="IPR033479">
    <property type="entry name" value="dCache_1"/>
</dbReference>
<dbReference type="GO" id="GO:0006935">
    <property type="term" value="P:chemotaxis"/>
    <property type="evidence" value="ECO:0007669"/>
    <property type="project" value="UniProtKB-KW"/>
</dbReference>
<dbReference type="InterPro" id="IPR004089">
    <property type="entry name" value="MCPsignal_dom"/>
</dbReference>
<accession>A0A9D8KBJ9</accession>
<dbReference type="InterPro" id="IPR029151">
    <property type="entry name" value="Sensor-like_sf"/>
</dbReference>
<dbReference type="CDD" id="cd11386">
    <property type="entry name" value="MCP_signal"/>
    <property type="match status" value="1"/>
</dbReference>
<dbReference type="Proteomes" id="UP000809273">
    <property type="component" value="Unassembled WGS sequence"/>
</dbReference>
<feature type="domain" description="Methyl-accepting transducer" evidence="11">
    <location>
        <begin position="404"/>
        <end position="640"/>
    </location>
</feature>
<keyword evidence="7 9" id="KW-0807">Transducer</keyword>
<dbReference type="SMART" id="SM00283">
    <property type="entry name" value="MA"/>
    <property type="match status" value="1"/>
</dbReference>
<dbReference type="Pfam" id="PF00015">
    <property type="entry name" value="MCPsignal"/>
    <property type="match status" value="1"/>
</dbReference>
<dbReference type="AlphaFoldDB" id="A0A9D8KBJ9"/>
<dbReference type="InterPro" id="IPR003660">
    <property type="entry name" value="HAMP_dom"/>
</dbReference>
<dbReference type="CDD" id="cd06225">
    <property type="entry name" value="HAMP"/>
    <property type="match status" value="1"/>
</dbReference>
<keyword evidence="5 10" id="KW-1133">Transmembrane helix</keyword>
<comment type="similarity">
    <text evidence="8">Belongs to the methyl-accepting chemotaxis (MCP) protein family.</text>
</comment>
<comment type="subcellular location">
    <subcellularLocation>
        <location evidence="1">Cell membrane</location>
        <topology evidence="1">Multi-pass membrane protein</topology>
    </subcellularLocation>
</comment>
<dbReference type="PROSITE" id="PS50111">
    <property type="entry name" value="CHEMOTAXIS_TRANSDUC_2"/>
    <property type="match status" value="1"/>
</dbReference>
<dbReference type="GO" id="GO:0007165">
    <property type="term" value="P:signal transduction"/>
    <property type="evidence" value="ECO:0007669"/>
    <property type="project" value="UniProtKB-KW"/>
</dbReference>
<keyword evidence="4 10" id="KW-0812">Transmembrane</keyword>
<dbReference type="PANTHER" id="PTHR32089">
    <property type="entry name" value="METHYL-ACCEPTING CHEMOTAXIS PROTEIN MCPB"/>
    <property type="match status" value="1"/>
</dbReference>
<gene>
    <name evidence="13" type="ORF">JW984_04260</name>
</gene>